<dbReference type="OrthoDB" id="74764at2759"/>
<dbReference type="PANTHER" id="PTHR43662:SF4">
    <property type="entry name" value="DUF1996 DOMAIN-CONTAINING PROTEIN"/>
    <property type="match status" value="1"/>
</dbReference>
<proteinExistence type="predicted"/>
<evidence type="ECO:0000313" key="4">
    <source>
        <dbReference type="Proteomes" id="UP000799302"/>
    </source>
</evidence>
<keyword evidence="1" id="KW-0732">Signal</keyword>
<evidence type="ECO:0000256" key="1">
    <source>
        <dbReference type="SAM" id="SignalP"/>
    </source>
</evidence>
<reference evidence="3" key="1">
    <citation type="journal article" date="2020" name="Stud. Mycol.">
        <title>101 Dothideomycetes genomes: a test case for predicting lifestyles and emergence of pathogens.</title>
        <authorList>
            <person name="Haridas S."/>
            <person name="Albert R."/>
            <person name="Binder M."/>
            <person name="Bloem J."/>
            <person name="Labutti K."/>
            <person name="Salamov A."/>
            <person name="Andreopoulos B."/>
            <person name="Baker S."/>
            <person name="Barry K."/>
            <person name="Bills G."/>
            <person name="Bluhm B."/>
            <person name="Cannon C."/>
            <person name="Castanera R."/>
            <person name="Culley D."/>
            <person name="Daum C."/>
            <person name="Ezra D."/>
            <person name="Gonzalez J."/>
            <person name="Henrissat B."/>
            <person name="Kuo A."/>
            <person name="Liang C."/>
            <person name="Lipzen A."/>
            <person name="Lutzoni F."/>
            <person name="Magnuson J."/>
            <person name="Mondo S."/>
            <person name="Nolan M."/>
            <person name="Ohm R."/>
            <person name="Pangilinan J."/>
            <person name="Park H.-J."/>
            <person name="Ramirez L."/>
            <person name="Alfaro M."/>
            <person name="Sun H."/>
            <person name="Tritt A."/>
            <person name="Yoshinaga Y."/>
            <person name="Zwiers L.-H."/>
            <person name="Turgeon B."/>
            <person name="Goodwin S."/>
            <person name="Spatafora J."/>
            <person name="Crous P."/>
            <person name="Grigoriev I."/>
        </authorList>
    </citation>
    <scope>NUCLEOTIDE SEQUENCE</scope>
    <source>
        <strain evidence="3">CBS 115976</strain>
    </source>
</reference>
<dbReference type="EMBL" id="MU004239">
    <property type="protein sequence ID" value="KAF2666086.1"/>
    <property type="molecule type" value="Genomic_DNA"/>
</dbReference>
<accession>A0A6A6U342</accession>
<dbReference type="Pfam" id="PF09362">
    <property type="entry name" value="DUF1996"/>
    <property type="match status" value="1"/>
</dbReference>
<keyword evidence="4" id="KW-1185">Reference proteome</keyword>
<dbReference type="InterPro" id="IPR018535">
    <property type="entry name" value="DUF1996"/>
</dbReference>
<protein>
    <recommendedName>
        <fullName evidence="2">DUF1996 domain-containing protein</fullName>
    </recommendedName>
</protein>
<feature type="chain" id="PRO_5025695231" description="DUF1996 domain-containing protein" evidence="1">
    <location>
        <begin position="18"/>
        <end position="337"/>
    </location>
</feature>
<dbReference type="AlphaFoldDB" id="A0A6A6U342"/>
<evidence type="ECO:0000313" key="3">
    <source>
        <dbReference type="EMBL" id="KAF2666086.1"/>
    </source>
</evidence>
<evidence type="ECO:0000259" key="2">
    <source>
        <dbReference type="Pfam" id="PF09362"/>
    </source>
</evidence>
<name>A0A6A6U342_9PEZI</name>
<feature type="domain" description="DUF1996" evidence="2">
    <location>
        <begin position="37"/>
        <end position="287"/>
    </location>
</feature>
<gene>
    <name evidence="3" type="ORF">BT63DRAFT_404798</name>
</gene>
<feature type="signal peptide" evidence="1">
    <location>
        <begin position="1"/>
        <end position="17"/>
    </location>
</feature>
<dbReference type="Proteomes" id="UP000799302">
    <property type="component" value="Unassembled WGS sequence"/>
</dbReference>
<dbReference type="PANTHER" id="PTHR43662">
    <property type="match status" value="1"/>
</dbReference>
<sequence>MQWNILASLLLAQHVAGQGGFNMLRFACSQLVVERTDPLVFPGKKYTPHLHQIVGGNSFNITMDPAQDPAEKSTCTSCSFVEDMSNYWTAVMFFKHKNGTFTRVPQTNNGGLVQKGGLDVYYIPQGKVTAFKKGFRMIAGSPSNTDPKAIQGKVCNRCWTNSGEGRGGGGFVGGAPCTGSDSAEIPADPKCKMIRQTVIFPHCWDGKNLDSPDHASHVSYGQFMGANGGGACPTSHPIRLPQIMYELMWNLTSFTDKSQWPTDGTRPFVYSTHSAGPSAHGDYVFGWKGNSLQTAMDARCANNADCPKGGIHFQRPEKYNGCTIPQQAPEKVDGCKC</sequence>
<organism evidence="3 4">
    <name type="scientific">Microthyrium microscopicum</name>
    <dbReference type="NCBI Taxonomy" id="703497"/>
    <lineage>
        <taxon>Eukaryota</taxon>
        <taxon>Fungi</taxon>
        <taxon>Dikarya</taxon>
        <taxon>Ascomycota</taxon>
        <taxon>Pezizomycotina</taxon>
        <taxon>Dothideomycetes</taxon>
        <taxon>Dothideomycetes incertae sedis</taxon>
        <taxon>Microthyriales</taxon>
        <taxon>Microthyriaceae</taxon>
        <taxon>Microthyrium</taxon>
    </lineage>
</organism>